<reference evidence="2 3" key="1">
    <citation type="journal article" date="2023" name="Commun. Biol.">
        <title>Genome analysis of Parmales, the sister group of diatoms, reveals the evolutionary specialization of diatoms from phago-mixotrophs to photoautotrophs.</title>
        <authorList>
            <person name="Ban H."/>
            <person name="Sato S."/>
            <person name="Yoshikawa S."/>
            <person name="Yamada K."/>
            <person name="Nakamura Y."/>
            <person name="Ichinomiya M."/>
            <person name="Sato N."/>
            <person name="Blanc-Mathieu R."/>
            <person name="Endo H."/>
            <person name="Kuwata A."/>
            <person name="Ogata H."/>
        </authorList>
    </citation>
    <scope>NUCLEOTIDE SEQUENCE [LARGE SCALE GENOMIC DNA]</scope>
</reference>
<comment type="caution">
    <text evidence="2">The sequence shown here is derived from an EMBL/GenBank/DDBJ whole genome shotgun (WGS) entry which is preliminary data.</text>
</comment>
<gene>
    <name evidence="2" type="ORF">TeGR_g6788</name>
</gene>
<accession>A0ABQ6MAR6</accession>
<organism evidence="2 3">
    <name type="scientific">Tetraparma gracilis</name>
    <dbReference type="NCBI Taxonomy" id="2962635"/>
    <lineage>
        <taxon>Eukaryota</taxon>
        <taxon>Sar</taxon>
        <taxon>Stramenopiles</taxon>
        <taxon>Ochrophyta</taxon>
        <taxon>Bolidophyceae</taxon>
        <taxon>Parmales</taxon>
        <taxon>Triparmaceae</taxon>
        <taxon>Tetraparma</taxon>
    </lineage>
</organism>
<evidence type="ECO:0000313" key="3">
    <source>
        <dbReference type="Proteomes" id="UP001165060"/>
    </source>
</evidence>
<feature type="compositionally biased region" description="Low complexity" evidence="1">
    <location>
        <begin position="1"/>
        <end position="17"/>
    </location>
</feature>
<evidence type="ECO:0000256" key="1">
    <source>
        <dbReference type="SAM" id="MobiDB-lite"/>
    </source>
</evidence>
<name>A0ABQ6MAR6_9STRA</name>
<protein>
    <recommendedName>
        <fullName evidence="4">BspA family leucine-rich repeat surface protein</fullName>
    </recommendedName>
</protein>
<dbReference type="EMBL" id="BRYB01005305">
    <property type="protein sequence ID" value="GMI22813.1"/>
    <property type="molecule type" value="Genomic_DNA"/>
</dbReference>
<feature type="region of interest" description="Disordered" evidence="1">
    <location>
        <begin position="1"/>
        <end position="33"/>
    </location>
</feature>
<dbReference type="InterPro" id="IPR011889">
    <property type="entry name" value="Liste_lipo_26"/>
</dbReference>
<proteinExistence type="predicted"/>
<dbReference type="NCBIfam" id="TIGR02167">
    <property type="entry name" value="Liste_lipo_26"/>
    <property type="match status" value="4"/>
</dbReference>
<keyword evidence="3" id="KW-1185">Reference proteome</keyword>
<dbReference type="InterPro" id="IPR005046">
    <property type="entry name" value="DUF285"/>
</dbReference>
<evidence type="ECO:0000313" key="2">
    <source>
        <dbReference type="EMBL" id="GMI22813.1"/>
    </source>
</evidence>
<evidence type="ECO:0008006" key="4">
    <source>
        <dbReference type="Google" id="ProtNLM"/>
    </source>
</evidence>
<feature type="non-terminal residue" evidence="2">
    <location>
        <position position="1"/>
    </location>
</feature>
<sequence>SSSDSSSSSSSSSSDSSNKTPVPEPPAKCSEMTDQDMCDADNLCKWDEDGNDCFKGCPSDGRALEGSMRSLEDKCICPNFVYDSGDKECKKCPAGSIAISESVCSDVLTDENIQVAVNLWVTKPQIAQLVYGDITYWDTSLVTNMARLFAGKGSFNADISSWDFSKVTTMERMFYEAYAFNQPIDNWDVSKVNNMKHMFYRASTFNQPISNWDVSKVTNMRHMFYKATVFNQPISSWDVSKVTDMAYMFNLANDFSQDLSTWCVKNVSKYTNFGYGSDLTQAQLPVWGSCPA</sequence>
<dbReference type="Pfam" id="PF03382">
    <property type="entry name" value="DUF285"/>
    <property type="match status" value="1"/>
</dbReference>
<dbReference type="Proteomes" id="UP001165060">
    <property type="component" value="Unassembled WGS sequence"/>
</dbReference>